<organism evidence="2 3">
    <name type="scientific">Solanum tuberosum</name>
    <name type="common">Potato</name>
    <dbReference type="NCBI Taxonomy" id="4113"/>
    <lineage>
        <taxon>Eukaryota</taxon>
        <taxon>Viridiplantae</taxon>
        <taxon>Streptophyta</taxon>
        <taxon>Embryophyta</taxon>
        <taxon>Tracheophyta</taxon>
        <taxon>Spermatophyta</taxon>
        <taxon>Magnoliopsida</taxon>
        <taxon>eudicotyledons</taxon>
        <taxon>Gunneridae</taxon>
        <taxon>Pentapetalae</taxon>
        <taxon>asterids</taxon>
        <taxon>lamiids</taxon>
        <taxon>Solanales</taxon>
        <taxon>Solanaceae</taxon>
        <taxon>Solanoideae</taxon>
        <taxon>Solaneae</taxon>
        <taxon>Solanum</taxon>
    </lineage>
</organism>
<reference evidence="3" key="1">
    <citation type="journal article" date="2011" name="Nature">
        <title>Genome sequence and analysis of the tuber crop potato.</title>
        <authorList>
            <consortium name="The Potato Genome Sequencing Consortium"/>
        </authorList>
    </citation>
    <scope>NUCLEOTIDE SEQUENCE [LARGE SCALE GENOMIC DNA]</scope>
    <source>
        <strain evidence="3">cv. DM1-3 516 R44</strain>
    </source>
</reference>
<evidence type="ECO:0000313" key="3">
    <source>
        <dbReference type="Proteomes" id="UP000011115"/>
    </source>
</evidence>
<accession>M1DYM8</accession>
<dbReference type="Proteomes" id="UP000011115">
    <property type="component" value="Unassembled WGS sequence"/>
</dbReference>
<proteinExistence type="predicted"/>
<feature type="compositionally biased region" description="Basic and acidic residues" evidence="1">
    <location>
        <begin position="9"/>
        <end position="23"/>
    </location>
</feature>
<feature type="compositionally biased region" description="Polar residues" evidence="1">
    <location>
        <begin position="327"/>
        <end position="338"/>
    </location>
</feature>
<feature type="region of interest" description="Disordered" evidence="1">
    <location>
        <begin position="246"/>
        <end position="287"/>
    </location>
</feature>
<dbReference type="Gramene" id="PGSC0003DMT400096527">
    <property type="protein sequence ID" value="PGSC0003DMT400096527"/>
    <property type="gene ID" value="PGSC0003DMG400046098"/>
</dbReference>
<keyword evidence="3" id="KW-1185">Reference proteome</keyword>
<dbReference type="AlphaFoldDB" id="M1DYM8"/>
<dbReference type="PaxDb" id="4113-PGSC0003DMT400096527"/>
<feature type="region of interest" description="Disordered" evidence="1">
    <location>
        <begin position="66"/>
        <end position="108"/>
    </location>
</feature>
<feature type="compositionally biased region" description="Basic and acidic residues" evidence="1">
    <location>
        <begin position="278"/>
        <end position="287"/>
    </location>
</feature>
<dbReference type="InParanoid" id="M1DYM8"/>
<sequence>MRVQKKKKTELARQRKYTNEARAKRGIPIDPNVPSWARSFGNAMRAFGTTQEIDQMIATNLAAEAKAEANNTPSTKRNKKAENNDEAKTRASPSTLGDSPKGFTPPFVPVCEALEENDQIERMSVNGSNGSQVGHQDDIGNLNDVQEPNINDLHLCGGVGAIRLPPSEGNAVFHITSTMFQLLQLKGLFSGLAHENPHEHLQNFMDEMKFEAMYDEEVNFLANQGGGNYSNYPRQGGNQEWVRDEGWKDQDHEWRDRNPNWKDGEKDRYVPPHKRQKPKDLEGARSEDMLSRILNKVEASDKILEHGHLGAKKNKKAEKNDEAETRASPSTLGDSPNGFTPPFVPVREALEEKDQTSDERSSRRFAE</sequence>
<dbReference type="HOGENOM" id="CLU_755235_0_0_1"/>
<evidence type="ECO:0008006" key="4">
    <source>
        <dbReference type="Google" id="ProtNLM"/>
    </source>
</evidence>
<feature type="compositionally biased region" description="Basic and acidic residues" evidence="1">
    <location>
        <begin position="246"/>
        <end position="270"/>
    </location>
</feature>
<dbReference type="EnsemblPlants" id="PGSC0003DMT400096527">
    <property type="protein sequence ID" value="PGSC0003DMT400096527"/>
    <property type="gene ID" value="PGSC0003DMG400046098"/>
</dbReference>
<name>M1DYM8_SOLTU</name>
<evidence type="ECO:0000313" key="2">
    <source>
        <dbReference type="EnsemblPlants" id="PGSC0003DMT400096527"/>
    </source>
</evidence>
<feature type="compositionally biased region" description="Basic and acidic residues" evidence="1">
    <location>
        <begin position="348"/>
        <end position="367"/>
    </location>
</feature>
<protein>
    <recommendedName>
        <fullName evidence="4">Integrase core domain containing protein</fullName>
    </recommendedName>
</protein>
<feature type="compositionally biased region" description="Basic and acidic residues" evidence="1">
    <location>
        <begin position="80"/>
        <end position="89"/>
    </location>
</feature>
<reference evidence="2" key="2">
    <citation type="submission" date="2015-06" db="UniProtKB">
        <authorList>
            <consortium name="EnsemblPlants"/>
        </authorList>
    </citation>
    <scope>IDENTIFICATION</scope>
    <source>
        <strain evidence="2">DM1-3 516 R44</strain>
    </source>
</reference>
<feature type="region of interest" description="Disordered" evidence="1">
    <location>
        <begin position="301"/>
        <end position="367"/>
    </location>
</feature>
<feature type="region of interest" description="Disordered" evidence="1">
    <location>
        <begin position="1"/>
        <end position="35"/>
    </location>
</feature>
<evidence type="ECO:0000256" key="1">
    <source>
        <dbReference type="SAM" id="MobiDB-lite"/>
    </source>
</evidence>